<evidence type="ECO:0000313" key="4">
    <source>
        <dbReference type="EMBL" id="SFB23970.1"/>
    </source>
</evidence>
<feature type="domain" description="Acetophenone carboxylase-like C-terminal" evidence="3">
    <location>
        <begin position="499"/>
        <end position="676"/>
    </location>
</feature>
<reference evidence="4 5" key="1">
    <citation type="submission" date="2016-10" db="EMBL/GenBank/DDBJ databases">
        <authorList>
            <person name="de Groot N.N."/>
        </authorList>
    </citation>
    <scope>NUCLEOTIDE SEQUENCE [LARGE SCALE GENOMIC DNA]</scope>
    <source>
        <strain evidence="4 5">CGMCC 1.3702</strain>
    </source>
</reference>
<dbReference type="OrthoDB" id="9768323at2"/>
<evidence type="ECO:0000259" key="1">
    <source>
        <dbReference type="Pfam" id="PF01968"/>
    </source>
</evidence>
<dbReference type="PANTHER" id="PTHR11365">
    <property type="entry name" value="5-OXOPROLINASE RELATED"/>
    <property type="match status" value="1"/>
</dbReference>
<sequence>MGYRLGIDIGGTFTDLYLFDEINGKSKVLKVPSNVNDPSISIEEGIQELLSSNQVEPSSINYLAHGTTVGTNTAIERKGATTALITTKGFRDLLELGRQARPSIYNLFEDKPSPLIKREFRKEVTERLKYDGSIDKELNFEEAESIIKNLKTQNIESFVVCFLHSYTNPTHEKQIKKLINKHFPDIYVSLSSEVLPEYREFERFSTTTINGYLGPKISQYVSNLANRVKKLGIETLPYINQSNSGVMSIQTTKENPARTALSGPSAGVAGASHISKVAGFNDIITFDMGGTSTDVSLIQNGEPKITVGKKVAGFPLNLPMTDVHAVGAGGGSIAWVDNGGILKVGPHSAGATPGPAAYGGGGLEPTVTDANVILQRLNPNYILGGEMEVDYEAAKQAIQDKVANPLNISLSEAAKGIITIVHSNIIRALRVISVEQGFDPREFTLVAFGGAGSLHSAYVAKEVGIKHVLIPQNSGILSALGLLTSDLKMDFVKTRLLNAKEENLEKVMSEFETLSSDGINWLEKEEVASSKQKVEQKIDMRYLGQNYELSISLDCKLNTREDLDYILEKFHKAHEKNYGYSNPNEEVEFINYRVTAIGEVPKISLKKYRKDQTDPYKARIAQRNVFFDKEEKYITTNIYDRSLLMPNNKIEGPAIVEQMDSTIVIPPGVSAEIDEYLNIILTL</sequence>
<evidence type="ECO:0000313" key="5">
    <source>
        <dbReference type="Proteomes" id="UP000198642"/>
    </source>
</evidence>
<feature type="domain" description="Hydantoinase A/oxoprolinase" evidence="1">
    <location>
        <begin position="203"/>
        <end position="489"/>
    </location>
</feature>
<dbReference type="Proteomes" id="UP000198642">
    <property type="component" value="Unassembled WGS sequence"/>
</dbReference>
<proteinExistence type="predicted"/>
<evidence type="ECO:0000259" key="2">
    <source>
        <dbReference type="Pfam" id="PF05378"/>
    </source>
</evidence>
<protein>
    <submittedName>
        <fullName evidence="4">N-methylhydantoinase A</fullName>
    </submittedName>
</protein>
<evidence type="ECO:0000259" key="3">
    <source>
        <dbReference type="Pfam" id="PF19278"/>
    </source>
</evidence>
<dbReference type="Pfam" id="PF05378">
    <property type="entry name" value="Hydant_A_N"/>
    <property type="match status" value="1"/>
</dbReference>
<dbReference type="GO" id="GO:0005829">
    <property type="term" value="C:cytosol"/>
    <property type="evidence" value="ECO:0007669"/>
    <property type="project" value="TreeGrafter"/>
</dbReference>
<dbReference type="STRING" id="237679.SAMN04488072_1114"/>
<accession>A0A1I0ZHE8</accession>
<dbReference type="InterPro" id="IPR049517">
    <property type="entry name" value="ACX-like_C"/>
</dbReference>
<dbReference type="AlphaFoldDB" id="A0A1I0ZHE8"/>
<dbReference type="GO" id="GO:0006749">
    <property type="term" value="P:glutathione metabolic process"/>
    <property type="evidence" value="ECO:0007669"/>
    <property type="project" value="TreeGrafter"/>
</dbReference>
<dbReference type="PANTHER" id="PTHR11365:SF23">
    <property type="entry name" value="HYPOTHETICAL 5-OXOPROLINASE (EUROFUNG)-RELATED"/>
    <property type="match status" value="1"/>
</dbReference>
<dbReference type="InterPro" id="IPR008040">
    <property type="entry name" value="Hydant_A_N"/>
</dbReference>
<gene>
    <name evidence="4" type="ORF">SAMN04488072_1114</name>
</gene>
<dbReference type="Pfam" id="PF19278">
    <property type="entry name" value="Hydant_A_C"/>
    <property type="match status" value="1"/>
</dbReference>
<dbReference type="EMBL" id="FOJW01000011">
    <property type="protein sequence ID" value="SFB23970.1"/>
    <property type="molecule type" value="Genomic_DNA"/>
</dbReference>
<dbReference type="Pfam" id="PF01968">
    <property type="entry name" value="Hydantoinase_A"/>
    <property type="match status" value="1"/>
</dbReference>
<dbReference type="SUPFAM" id="SSF53067">
    <property type="entry name" value="Actin-like ATPase domain"/>
    <property type="match status" value="1"/>
</dbReference>
<name>A0A1I0ZHE8_9BACI</name>
<organism evidence="4 5">
    <name type="scientific">Lentibacillus halodurans</name>
    <dbReference type="NCBI Taxonomy" id="237679"/>
    <lineage>
        <taxon>Bacteria</taxon>
        <taxon>Bacillati</taxon>
        <taxon>Bacillota</taxon>
        <taxon>Bacilli</taxon>
        <taxon>Bacillales</taxon>
        <taxon>Bacillaceae</taxon>
        <taxon>Lentibacillus</taxon>
    </lineage>
</organism>
<keyword evidence="5" id="KW-1185">Reference proteome</keyword>
<dbReference type="InterPro" id="IPR043129">
    <property type="entry name" value="ATPase_NBD"/>
</dbReference>
<dbReference type="InterPro" id="IPR002821">
    <property type="entry name" value="Hydantoinase_A"/>
</dbReference>
<dbReference type="InterPro" id="IPR045079">
    <property type="entry name" value="Oxoprolinase-like"/>
</dbReference>
<dbReference type="GO" id="GO:0017168">
    <property type="term" value="F:5-oxoprolinase (ATP-hydrolyzing) activity"/>
    <property type="evidence" value="ECO:0007669"/>
    <property type="project" value="TreeGrafter"/>
</dbReference>
<dbReference type="RefSeq" id="WP_090239041.1">
    <property type="nucleotide sequence ID" value="NZ_FOJW01000011.1"/>
</dbReference>
<feature type="domain" description="Hydantoinase/oxoprolinase N-terminal" evidence="2">
    <location>
        <begin position="4"/>
        <end position="182"/>
    </location>
</feature>